<dbReference type="RefSeq" id="WP_235164450.1">
    <property type="nucleotide sequence ID" value="NZ_CP098805.1"/>
</dbReference>
<evidence type="ECO:0000313" key="1">
    <source>
        <dbReference type="EMBL" id="USJ31410.1"/>
    </source>
</evidence>
<keyword evidence="2" id="KW-1185">Reference proteome</keyword>
<gene>
    <name evidence="1" type="ORF">NFI80_01450</name>
</gene>
<organism evidence="1 2">
    <name type="scientific">Dyadobacter chenhuakuii</name>
    <dbReference type="NCBI Taxonomy" id="2909339"/>
    <lineage>
        <taxon>Bacteria</taxon>
        <taxon>Pseudomonadati</taxon>
        <taxon>Bacteroidota</taxon>
        <taxon>Cytophagia</taxon>
        <taxon>Cytophagales</taxon>
        <taxon>Spirosomataceae</taxon>
        <taxon>Dyadobacter</taxon>
    </lineage>
</organism>
<accession>A0ABY4XML6</accession>
<dbReference type="EMBL" id="CP098805">
    <property type="protein sequence ID" value="USJ31410.1"/>
    <property type="molecule type" value="Genomic_DNA"/>
</dbReference>
<proteinExistence type="predicted"/>
<evidence type="ECO:0000313" key="2">
    <source>
        <dbReference type="Proteomes" id="UP001055420"/>
    </source>
</evidence>
<name>A0ABY4XML6_9BACT</name>
<reference evidence="1" key="1">
    <citation type="submission" date="2022-06" db="EMBL/GenBank/DDBJ databases">
        <title>Novel species in genus Dyadobacter.</title>
        <authorList>
            <person name="Ma C."/>
        </authorList>
    </citation>
    <scope>NUCLEOTIDE SEQUENCE</scope>
    <source>
        <strain evidence="1">CY22</strain>
    </source>
</reference>
<dbReference type="Proteomes" id="UP001055420">
    <property type="component" value="Chromosome"/>
</dbReference>
<sequence length="95" mass="10934">MSKTDYTVDGKHAVIWPQSFLKGAIAKVIETIDKRPDSNFTINNNTGDFYIVLTGGLDFEWDQIRYKVQKFGSLGFSREEIKSELSCFARQFNFL</sequence>
<protein>
    <submittedName>
        <fullName evidence="1">Uncharacterized protein</fullName>
    </submittedName>
</protein>